<sequence length="137" mass="15191">MTQAETEALISRYLDAFNAGDVDTMLGLLDEDVAHYVNEGGREIGRDSFRRFMATMHRHYDETLADIVVFASADGTRAAAEFTVRGRYRETAPGLPEASNQAYSIPAGQFFSLEDGRITRVTTYYNLKAWIAAVAPS</sequence>
<accession>A0A4Y8RSQ8</accession>
<protein>
    <submittedName>
        <fullName evidence="2">Cytosolic protein</fullName>
    </submittedName>
</protein>
<evidence type="ECO:0000313" key="3">
    <source>
        <dbReference type="Proteomes" id="UP000298179"/>
    </source>
</evidence>
<comment type="caution">
    <text evidence="2">The sequence shown here is derived from an EMBL/GenBank/DDBJ whole genome shotgun (WGS) entry which is preliminary data.</text>
</comment>
<feature type="domain" description="SnoaL-like" evidence="1">
    <location>
        <begin position="11"/>
        <end position="121"/>
    </location>
</feature>
<dbReference type="InterPro" id="IPR011721">
    <property type="entry name" value="CHP02096"/>
</dbReference>
<dbReference type="Gene3D" id="3.10.450.50">
    <property type="match status" value="1"/>
</dbReference>
<gene>
    <name evidence="2" type="ORF">E3C22_02565</name>
</gene>
<dbReference type="AlphaFoldDB" id="A0A4Y8RSQ8"/>
<dbReference type="InterPro" id="IPR032710">
    <property type="entry name" value="NTF2-like_dom_sf"/>
</dbReference>
<keyword evidence="3" id="KW-1185">Reference proteome</keyword>
<proteinExistence type="predicted"/>
<name>A0A4Y8RSQ8_9HYPH</name>
<evidence type="ECO:0000259" key="1">
    <source>
        <dbReference type="Pfam" id="PF12680"/>
    </source>
</evidence>
<evidence type="ECO:0000313" key="2">
    <source>
        <dbReference type="EMBL" id="TFF27360.1"/>
    </source>
</evidence>
<dbReference type="NCBIfam" id="TIGR02096">
    <property type="entry name" value="ketosteroid isomerase-related protein"/>
    <property type="match status" value="1"/>
</dbReference>
<dbReference type="InterPro" id="IPR037401">
    <property type="entry name" value="SnoaL-like"/>
</dbReference>
<dbReference type="Proteomes" id="UP000298179">
    <property type="component" value="Unassembled WGS sequence"/>
</dbReference>
<dbReference type="EMBL" id="SOZD01000001">
    <property type="protein sequence ID" value="TFF27360.1"/>
    <property type="molecule type" value="Genomic_DNA"/>
</dbReference>
<organism evidence="2 3">
    <name type="scientific">Jiella endophytica</name>
    <dbReference type="NCBI Taxonomy" id="2558362"/>
    <lineage>
        <taxon>Bacteria</taxon>
        <taxon>Pseudomonadati</taxon>
        <taxon>Pseudomonadota</taxon>
        <taxon>Alphaproteobacteria</taxon>
        <taxon>Hyphomicrobiales</taxon>
        <taxon>Aurantimonadaceae</taxon>
        <taxon>Jiella</taxon>
    </lineage>
</organism>
<dbReference type="OrthoDB" id="582835at2"/>
<dbReference type="RefSeq" id="WP_134759893.1">
    <property type="nucleotide sequence ID" value="NZ_SOZD01000001.1"/>
</dbReference>
<dbReference type="SUPFAM" id="SSF54427">
    <property type="entry name" value="NTF2-like"/>
    <property type="match status" value="1"/>
</dbReference>
<dbReference type="Pfam" id="PF12680">
    <property type="entry name" value="SnoaL_2"/>
    <property type="match status" value="1"/>
</dbReference>
<reference evidence="2 3" key="1">
    <citation type="submission" date="2019-03" db="EMBL/GenBank/DDBJ databases">
        <title>Jiella endophytica sp. nov., a novel endophytic bacterium isolated from root of Ficus microcarpa Linn. f.</title>
        <authorList>
            <person name="Tuo L."/>
        </authorList>
    </citation>
    <scope>NUCLEOTIDE SEQUENCE [LARGE SCALE GENOMIC DNA]</scope>
    <source>
        <strain evidence="2 3">CBS5Q-3</strain>
    </source>
</reference>